<comment type="caution">
    <text evidence="1">The sequence shown here is derived from an EMBL/GenBank/DDBJ whole genome shotgun (WGS) entry which is preliminary data.</text>
</comment>
<evidence type="ECO:0008006" key="3">
    <source>
        <dbReference type="Google" id="ProtNLM"/>
    </source>
</evidence>
<proteinExistence type="predicted"/>
<evidence type="ECO:0000313" key="2">
    <source>
        <dbReference type="Proteomes" id="UP000050556"/>
    </source>
</evidence>
<evidence type="ECO:0000313" key="1">
    <source>
        <dbReference type="EMBL" id="KPO20439.1"/>
    </source>
</evidence>
<name>A0A0P7NH69_ECOLX</name>
<dbReference type="AlphaFoldDB" id="A0A0P7NH69"/>
<dbReference type="EMBL" id="LDYI01000008">
    <property type="protein sequence ID" value="KPO20439.1"/>
    <property type="molecule type" value="Genomic_DNA"/>
</dbReference>
<reference evidence="1 2" key="1">
    <citation type="journal article" date="2015" name="Front. Microbiol.">
        <title>Genetic determinants of heat resistance in Escherichia coli.</title>
        <authorList>
            <person name="Mercer R.G."/>
            <person name="Zheng J."/>
            <person name="Garcia-Hernandez R."/>
            <person name="Ruan L."/>
            <person name="Ganzle M.G."/>
            <person name="McMullen L.M."/>
        </authorList>
    </citation>
    <scope>NUCLEOTIDE SEQUENCE [LARGE SCALE GENOMIC DNA]</scope>
    <source>
        <strain evidence="1 2">AW1.3</strain>
    </source>
</reference>
<protein>
    <recommendedName>
        <fullName evidence="3">DUF3102 domain-containing protein</fullName>
    </recommendedName>
</protein>
<dbReference type="Proteomes" id="UP000050556">
    <property type="component" value="Unassembled WGS sequence"/>
</dbReference>
<dbReference type="RefSeq" id="WP_054622809.1">
    <property type="nucleotide sequence ID" value="NZ_CP073624.1"/>
</dbReference>
<organism evidence="1 2">
    <name type="scientific">Escherichia coli</name>
    <dbReference type="NCBI Taxonomy" id="562"/>
    <lineage>
        <taxon>Bacteria</taxon>
        <taxon>Pseudomonadati</taxon>
        <taxon>Pseudomonadota</taxon>
        <taxon>Gammaproteobacteria</taxon>
        <taxon>Enterobacterales</taxon>
        <taxon>Enterobacteriaceae</taxon>
        <taxon>Escherichia</taxon>
    </lineage>
</organism>
<gene>
    <name evidence="1" type="ORF">ACU57_00470</name>
</gene>
<accession>A0A0P7NH69</accession>
<dbReference type="PATRIC" id="fig|562.7810.peg.3722"/>
<sequence length="247" mass="27425">MANDKSNDSFGTNQESVLSAVVSGVIHSSHAKTTSEAEGLVSLGKKIFACKEELQHGEFTNFLHRWRINLPDARKAMRIAHVFGGDTPRAAIAKTDIGKTKLNLLARLDEVTLDLLASGGAYNDHTLDDILRMSARELQRVIQSGEDIICERTLTNKEDISSLPVEDELDKKAGIKQSGQIEENKKQYCRELLKVALRYSDETELNAITKFIEHMIACALADKYNPGLNAASYEVYNKFAISRRAAQ</sequence>